<gene>
    <name evidence="3" type="ORF">PARMNEM_LOCUS1702</name>
    <name evidence="4" type="ORF">PARMNEM_LOCUS1705</name>
</gene>
<dbReference type="InterPro" id="IPR018879">
    <property type="entry name" value="MSV199_dom"/>
</dbReference>
<keyword evidence="5" id="KW-1185">Reference proteome</keyword>
<accession>A0AAV1K9N7</accession>
<protein>
    <recommendedName>
        <fullName evidence="2">MSV199 domain-containing protein</fullName>
    </recommendedName>
</protein>
<dbReference type="EMBL" id="CAVLGL010000008">
    <property type="protein sequence ID" value="CAK1579818.1"/>
    <property type="molecule type" value="Genomic_DNA"/>
</dbReference>
<evidence type="ECO:0000313" key="5">
    <source>
        <dbReference type="Proteomes" id="UP001314205"/>
    </source>
</evidence>
<dbReference type="Proteomes" id="UP001314205">
    <property type="component" value="Unassembled WGS sequence"/>
</dbReference>
<evidence type="ECO:0000259" key="2">
    <source>
        <dbReference type="Pfam" id="PF10553"/>
    </source>
</evidence>
<evidence type="ECO:0000313" key="4">
    <source>
        <dbReference type="EMBL" id="CAK1579818.1"/>
    </source>
</evidence>
<sequence length="373" mass="44148">MSLTLLNSNQDVRQWIAPLKLSYSEVCEKFGIDIKNDRRNAFFWNMMLGKNIIINDDLLSWCGYTGDYRNMKTNFMSLLKKNPHFKYEEIDDASFRKKRYIVLDTLHFESLLMQMRSRKAQEIRELYSFLKYISMQYMKYEKYFEEYRNELISAQNNQLTQSVHELKDLVLLVKSNADREIERAEQERLKAEEERRQAEKRHLTVSTKLDIIRKRIRTEVVDQLRTEIAPLVAPLPINRKKDRCLALIGVIPNREWYIVRRQRESFEKAICVFMKRNPNANLVKRWRGLAHSIDIGNCIKLRMRNLKWFARGNILRIVDDASDATAIVVYSDQDIVDAINAILEENCAIQLSEKTERLLNTSSESSQSDIFEL</sequence>
<feature type="coiled-coil region" evidence="1">
    <location>
        <begin position="137"/>
        <end position="201"/>
    </location>
</feature>
<evidence type="ECO:0000256" key="1">
    <source>
        <dbReference type="SAM" id="Coils"/>
    </source>
</evidence>
<evidence type="ECO:0000313" key="3">
    <source>
        <dbReference type="EMBL" id="CAK1579815.1"/>
    </source>
</evidence>
<feature type="domain" description="MSV199" evidence="2">
    <location>
        <begin position="34"/>
        <end position="91"/>
    </location>
</feature>
<dbReference type="EMBL" id="CAVLGL010000008">
    <property type="protein sequence ID" value="CAK1579815.1"/>
    <property type="molecule type" value="Genomic_DNA"/>
</dbReference>
<comment type="caution">
    <text evidence="3">The sequence shown here is derived from an EMBL/GenBank/DDBJ whole genome shotgun (WGS) entry which is preliminary data.</text>
</comment>
<proteinExistence type="predicted"/>
<name>A0AAV1K9N7_9NEOP</name>
<reference evidence="3 5" key="1">
    <citation type="submission" date="2023-11" db="EMBL/GenBank/DDBJ databases">
        <authorList>
            <person name="Hedman E."/>
            <person name="Englund M."/>
            <person name="Stromberg M."/>
            <person name="Nyberg Akerstrom W."/>
            <person name="Nylinder S."/>
            <person name="Jareborg N."/>
            <person name="Kallberg Y."/>
            <person name="Kronander E."/>
        </authorList>
    </citation>
    <scope>NUCLEOTIDE SEQUENCE [LARGE SCALE GENOMIC DNA]</scope>
</reference>
<dbReference type="AlphaFoldDB" id="A0AAV1K9N7"/>
<keyword evidence="1" id="KW-0175">Coiled coil</keyword>
<dbReference type="Pfam" id="PF10553">
    <property type="entry name" value="MSV199"/>
    <property type="match status" value="1"/>
</dbReference>
<organism evidence="3 5">
    <name type="scientific">Parnassius mnemosyne</name>
    <name type="common">clouded apollo</name>
    <dbReference type="NCBI Taxonomy" id="213953"/>
    <lineage>
        <taxon>Eukaryota</taxon>
        <taxon>Metazoa</taxon>
        <taxon>Ecdysozoa</taxon>
        <taxon>Arthropoda</taxon>
        <taxon>Hexapoda</taxon>
        <taxon>Insecta</taxon>
        <taxon>Pterygota</taxon>
        <taxon>Neoptera</taxon>
        <taxon>Endopterygota</taxon>
        <taxon>Lepidoptera</taxon>
        <taxon>Glossata</taxon>
        <taxon>Ditrysia</taxon>
        <taxon>Papilionoidea</taxon>
        <taxon>Papilionidae</taxon>
        <taxon>Parnassiinae</taxon>
        <taxon>Parnassini</taxon>
        <taxon>Parnassius</taxon>
        <taxon>Driopa</taxon>
    </lineage>
</organism>